<evidence type="ECO:0000313" key="6">
    <source>
        <dbReference type="EMBL" id="CAF4003002.1"/>
    </source>
</evidence>
<feature type="repeat" description="TPR" evidence="3">
    <location>
        <begin position="419"/>
        <end position="452"/>
    </location>
</feature>
<dbReference type="EMBL" id="CAJOAX010007189">
    <property type="protein sequence ID" value="CAF4003002.1"/>
    <property type="molecule type" value="Genomic_DNA"/>
</dbReference>
<organism evidence="5 7">
    <name type="scientific">Rotaria sordida</name>
    <dbReference type="NCBI Taxonomy" id="392033"/>
    <lineage>
        <taxon>Eukaryota</taxon>
        <taxon>Metazoa</taxon>
        <taxon>Spiralia</taxon>
        <taxon>Gnathifera</taxon>
        <taxon>Rotifera</taxon>
        <taxon>Eurotatoria</taxon>
        <taxon>Bdelloidea</taxon>
        <taxon>Philodinida</taxon>
        <taxon>Philodinidae</taxon>
        <taxon>Rotaria</taxon>
    </lineage>
</organism>
<feature type="domain" description="ADP ribosyltransferase" evidence="4">
    <location>
        <begin position="137"/>
        <end position="302"/>
    </location>
</feature>
<dbReference type="AlphaFoldDB" id="A0A815LTQ5"/>
<dbReference type="Pfam" id="PF03496">
    <property type="entry name" value="ADPrib_exo_Tox"/>
    <property type="match status" value="1"/>
</dbReference>
<dbReference type="PROSITE" id="PS51996">
    <property type="entry name" value="TR_MART"/>
    <property type="match status" value="1"/>
</dbReference>
<protein>
    <recommendedName>
        <fullName evidence="4">ADP ribosyltransferase domain-containing protein</fullName>
    </recommendedName>
</protein>
<dbReference type="GO" id="GO:0005576">
    <property type="term" value="C:extracellular region"/>
    <property type="evidence" value="ECO:0007669"/>
    <property type="project" value="InterPro"/>
</dbReference>
<accession>A0A815LTQ5</accession>
<dbReference type="Pfam" id="PF13424">
    <property type="entry name" value="TPR_12"/>
    <property type="match status" value="2"/>
</dbReference>
<dbReference type="SUPFAM" id="SSF56399">
    <property type="entry name" value="ADP-ribosylation"/>
    <property type="match status" value="1"/>
</dbReference>
<comment type="caution">
    <text evidence="5">The sequence shown here is derived from an EMBL/GenBank/DDBJ whole genome shotgun (WGS) entry which is preliminary data.</text>
</comment>
<dbReference type="InterPro" id="IPR003540">
    <property type="entry name" value="ADP-ribosyltransferase"/>
</dbReference>
<dbReference type="PANTHER" id="PTHR45641">
    <property type="entry name" value="TETRATRICOPEPTIDE REPEAT PROTEIN (AFU_ORTHOLOGUE AFUA_6G03870)"/>
    <property type="match status" value="1"/>
</dbReference>
<name>A0A815LTQ5_9BILA</name>
<evidence type="ECO:0000259" key="4">
    <source>
        <dbReference type="Pfam" id="PF03496"/>
    </source>
</evidence>
<dbReference type="PROSITE" id="PS50005">
    <property type="entry name" value="TPR"/>
    <property type="match status" value="4"/>
</dbReference>
<evidence type="ECO:0000256" key="2">
    <source>
        <dbReference type="ARBA" id="ARBA00022803"/>
    </source>
</evidence>
<evidence type="ECO:0000256" key="1">
    <source>
        <dbReference type="ARBA" id="ARBA00022737"/>
    </source>
</evidence>
<dbReference type="Gene3D" id="1.25.40.10">
    <property type="entry name" value="Tetratricopeptide repeat domain"/>
    <property type="match status" value="2"/>
</dbReference>
<keyword evidence="1" id="KW-0677">Repeat</keyword>
<dbReference type="InterPro" id="IPR019734">
    <property type="entry name" value="TPR_rpt"/>
</dbReference>
<feature type="repeat" description="TPR" evidence="3">
    <location>
        <begin position="598"/>
        <end position="631"/>
    </location>
</feature>
<dbReference type="Gene3D" id="3.90.176.10">
    <property type="entry name" value="Toxin ADP-ribosyltransferase, Chain A, domain 1"/>
    <property type="match status" value="1"/>
</dbReference>
<dbReference type="SUPFAM" id="SSF48452">
    <property type="entry name" value="TPR-like"/>
    <property type="match status" value="2"/>
</dbReference>
<dbReference type="InterPro" id="IPR011990">
    <property type="entry name" value="TPR-like_helical_dom_sf"/>
</dbReference>
<proteinExistence type="predicted"/>
<dbReference type="OrthoDB" id="7103806at2759"/>
<evidence type="ECO:0000313" key="7">
    <source>
        <dbReference type="Proteomes" id="UP000663882"/>
    </source>
</evidence>
<reference evidence="5" key="1">
    <citation type="submission" date="2021-02" db="EMBL/GenBank/DDBJ databases">
        <authorList>
            <person name="Nowell W R."/>
        </authorList>
    </citation>
    <scope>NUCLEOTIDE SEQUENCE</scope>
</reference>
<keyword evidence="2 3" id="KW-0802">TPR repeat</keyword>
<feature type="repeat" description="TPR" evidence="3">
    <location>
        <begin position="377"/>
        <end position="410"/>
    </location>
</feature>
<dbReference type="SMART" id="SM00028">
    <property type="entry name" value="TPR"/>
    <property type="match status" value="7"/>
</dbReference>
<evidence type="ECO:0000256" key="3">
    <source>
        <dbReference type="PROSITE-ProRule" id="PRU00339"/>
    </source>
</evidence>
<dbReference type="PANTHER" id="PTHR45641:SF19">
    <property type="entry name" value="NEPHROCYSTIN-3"/>
    <property type="match status" value="1"/>
</dbReference>
<sequence length="652" mass="75725">MNPKKHVEWAKHYNKIGCHRVFSREDELLTQVMADLNNTKPKELSPIAVSNRIVSTEQENVLGISMFAGVEPNRSTRDLTEEKVAFVWFQILTEILVQMPQLPTARNEMLEEWRQACRTGRDETNIIKDFCRNYNPTKALYWYTRNTHLYKLLNKALRTENIDNIYKFRFFIVDLYRQLNELFQSSIPMNHVLIVYRGQRMTIREVENLCRNHHGLISMNSFISTSVNKKITQGFLAVLKKEEQEKTVAVLFKMTISANIAQQTNKPFADIRKFSSFPKEEEILLSMGTIFRIDKIEQNSSDSFYFELTMCMGNTDPQHKTLYDYAKEEIACEKNMNYSTYGKFLALMSNFDSSIAYYRQVLSLVPDQLQLNEIDLATIHNDFAYAYRDSHRYQEAIKHYEIALKLRLKHESTHEEDLATTYSDFGWLLMNMQDMQRALDFHQRALNIREKILGHNNGDTAMSYNCIGLAAAYTGDFDRALTCLNEALTIRQRCLTADNPYTAMSYSSLGSYYEALSEHFRKKNMYDKVLEYYSRALEMHKQALSIYKTLMPPTHGILGSAYASVGSLYLNQEQWQEAIEHLTASAAIQRKKHSSQLLYTLNQLGQAYTGKGEYQRAITAYQEALTVAQKNDNKTLVTQLRTNIEKCKQNLS</sequence>
<feature type="repeat" description="TPR" evidence="3">
    <location>
        <begin position="335"/>
        <end position="368"/>
    </location>
</feature>
<dbReference type="EMBL" id="CAJNOO010005204">
    <property type="protein sequence ID" value="CAF1408605.1"/>
    <property type="molecule type" value="Genomic_DNA"/>
</dbReference>
<gene>
    <name evidence="6" type="ORF">OTI717_LOCUS29120</name>
    <name evidence="5" type="ORF">RFH988_LOCUS35138</name>
</gene>
<dbReference type="Proteomes" id="UP000663882">
    <property type="component" value="Unassembled WGS sequence"/>
</dbReference>
<evidence type="ECO:0000313" key="5">
    <source>
        <dbReference type="EMBL" id="CAF1408605.1"/>
    </source>
</evidence>
<dbReference type="Proteomes" id="UP000663823">
    <property type="component" value="Unassembled WGS sequence"/>
</dbReference>